<dbReference type="InterPro" id="IPR007139">
    <property type="entry name" value="DUF349"/>
</dbReference>
<gene>
    <name evidence="3" type="ORF">D9V37_05550</name>
</gene>
<dbReference type="OrthoDB" id="5422202at2"/>
<feature type="region of interest" description="Disordered" evidence="2">
    <location>
        <begin position="1"/>
        <end position="46"/>
    </location>
</feature>
<protein>
    <submittedName>
        <fullName evidence="3">DUF349 domain-containing protein</fullName>
    </submittedName>
</protein>
<organism evidence="3 4">
    <name type="scientific">Nocardioides mangrovicus</name>
    <dbReference type="NCBI Taxonomy" id="2478913"/>
    <lineage>
        <taxon>Bacteria</taxon>
        <taxon>Bacillati</taxon>
        <taxon>Actinomycetota</taxon>
        <taxon>Actinomycetes</taxon>
        <taxon>Propionibacteriales</taxon>
        <taxon>Nocardioidaceae</taxon>
        <taxon>Nocardioides</taxon>
    </lineage>
</organism>
<evidence type="ECO:0000256" key="2">
    <source>
        <dbReference type="SAM" id="MobiDB-lite"/>
    </source>
</evidence>
<dbReference type="RefSeq" id="WP_121805228.1">
    <property type="nucleotide sequence ID" value="NZ_RDBE01000005.1"/>
</dbReference>
<evidence type="ECO:0000313" key="3">
    <source>
        <dbReference type="EMBL" id="RLV50251.1"/>
    </source>
</evidence>
<dbReference type="AlphaFoldDB" id="A0A3L8P503"/>
<evidence type="ECO:0000256" key="1">
    <source>
        <dbReference type="SAM" id="Coils"/>
    </source>
</evidence>
<name>A0A3L8P503_9ACTN</name>
<feature type="compositionally biased region" description="Low complexity" evidence="2">
    <location>
        <begin position="24"/>
        <end position="33"/>
    </location>
</feature>
<evidence type="ECO:0000313" key="4">
    <source>
        <dbReference type="Proteomes" id="UP000281708"/>
    </source>
</evidence>
<keyword evidence="4" id="KW-1185">Reference proteome</keyword>
<dbReference type="EMBL" id="RDBE01000005">
    <property type="protein sequence ID" value="RLV50251.1"/>
    <property type="molecule type" value="Genomic_DNA"/>
</dbReference>
<proteinExistence type="predicted"/>
<comment type="caution">
    <text evidence="3">The sequence shown here is derived from an EMBL/GenBank/DDBJ whole genome shotgun (WGS) entry which is preliminary data.</text>
</comment>
<accession>A0A3L8P503</accession>
<feature type="coiled-coil region" evidence="1">
    <location>
        <begin position="127"/>
        <end position="161"/>
    </location>
</feature>
<keyword evidence="1" id="KW-0175">Coiled coil</keyword>
<dbReference type="Pfam" id="PF03993">
    <property type="entry name" value="DUF349"/>
    <property type="match status" value="3"/>
</dbReference>
<dbReference type="Proteomes" id="UP000281708">
    <property type="component" value="Unassembled WGS sequence"/>
</dbReference>
<reference evidence="3 4" key="1">
    <citation type="submission" date="2018-10" db="EMBL/GenBank/DDBJ databases">
        <title>Marmoricola sp. 4Q3S-7 whole genome shotgun sequence.</title>
        <authorList>
            <person name="Li F."/>
        </authorList>
    </citation>
    <scope>NUCLEOTIDE SEQUENCE [LARGE SCALE GENOMIC DNA]</scope>
    <source>
        <strain evidence="3 4">4Q3S-7</strain>
    </source>
</reference>
<sequence>MATPKPPTPAALARPKRPAPSAPAPVADEPAVPGVDETEAARWGRVTDDGTVFVRNGDGEEREVGQFAAGSPDEALAFYVQRYAALAGEVELLDRRVRAGSLSPDEARDSVRTVREQVEGAAAVGDLAALVGRLDALTEVIESQREERKAERARRTEQARERKTQIVGEAEKIAGGRDWRNGANRLRDLLEEWKALPRLERSADDELWHRFSSARTTYTRSRKAHFAELDEKRGAAKVVKERLITEAEALAESTEWGPTSGKYRDLMTRWKAAGPAARDDDDALWKRFRAAQDSFFGARDAANAAQDAEFAANAEVKDALLVEAKALLPVKDLEKAKAAFRDLADRWEAAGKVPRTRMKDLEAGIRQVEQAIRRAEDDRWKSSDPEKSARADDMVGKLEKAVADLEAQVEAARASGDAKLKRLEDDLASRQSFLEMARRTAQEFG</sequence>
<feature type="region of interest" description="Disordered" evidence="2">
    <location>
        <begin position="375"/>
        <end position="394"/>
    </location>
</feature>